<evidence type="ECO:0000256" key="6">
    <source>
        <dbReference type="SAM" id="MobiDB-lite"/>
    </source>
</evidence>
<evidence type="ECO:0000313" key="9">
    <source>
        <dbReference type="Proteomes" id="UP000179807"/>
    </source>
</evidence>
<evidence type="ECO:0000313" key="8">
    <source>
        <dbReference type="EMBL" id="OHT03078.1"/>
    </source>
</evidence>
<protein>
    <recommendedName>
        <fullName evidence="1">non-specific serine/threonine protein kinase</fullName>
        <ecNumber evidence="1">2.7.11.1</ecNumber>
    </recommendedName>
</protein>
<dbReference type="InterPro" id="IPR011009">
    <property type="entry name" value="Kinase-like_dom_sf"/>
</dbReference>
<dbReference type="PROSITE" id="PS50011">
    <property type="entry name" value="PROTEIN_KINASE_DOM"/>
    <property type="match status" value="1"/>
</dbReference>
<dbReference type="RefSeq" id="XP_068356214.1">
    <property type="nucleotide sequence ID" value="XM_068506864.1"/>
</dbReference>
<dbReference type="PROSITE" id="PS00108">
    <property type="entry name" value="PROTEIN_KINASE_ST"/>
    <property type="match status" value="1"/>
</dbReference>
<organism evidence="8 9">
    <name type="scientific">Tritrichomonas foetus</name>
    <dbReference type="NCBI Taxonomy" id="1144522"/>
    <lineage>
        <taxon>Eukaryota</taxon>
        <taxon>Metamonada</taxon>
        <taxon>Parabasalia</taxon>
        <taxon>Tritrichomonadida</taxon>
        <taxon>Tritrichomonadidae</taxon>
        <taxon>Tritrichomonas</taxon>
    </lineage>
</organism>
<feature type="region of interest" description="Disordered" evidence="6">
    <location>
        <begin position="73"/>
        <end position="106"/>
    </location>
</feature>
<dbReference type="InterPro" id="IPR050235">
    <property type="entry name" value="CK1_Ser-Thr_kinase"/>
</dbReference>
<keyword evidence="3 4" id="KW-0067">ATP-binding</keyword>
<dbReference type="OrthoDB" id="5979581at2759"/>
<dbReference type="GO" id="GO:0004674">
    <property type="term" value="F:protein serine/threonine kinase activity"/>
    <property type="evidence" value="ECO:0007669"/>
    <property type="project" value="UniProtKB-KW"/>
</dbReference>
<keyword evidence="9" id="KW-1185">Reference proteome</keyword>
<dbReference type="AlphaFoldDB" id="A0A1J4K011"/>
<name>A0A1J4K011_9EUKA</name>
<feature type="binding site" evidence="4">
    <location>
        <position position="59"/>
    </location>
    <ligand>
        <name>ATP</name>
        <dbReference type="ChEBI" id="CHEBI:30616"/>
    </ligand>
</feature>
<evidence type="ECO:0000256" key="2">
    <source>
        <dbReference type="ARBA" id="ARBA00022741"/>
    </source>
</evidence>
<dbReference type="EMBL" id="MLAK01000840">
    <property type="protein sequence ID" value="OHT03078.1"/>
    <property type="molecule type" value="Genomic_DNA"/>
</dbReference>
<dbReference type="Pfam" id="PF00069">
    <property type="entry name" value="Pkinase"/>
    <property type="match status" value="1"/>
</dbReference>
<evidence type="ECO:0000256" key="1">
    <source>
        <dbReference type="ARBA" id="ARBA00012513"/>
    </source>
</evidence>
<dbReference type="Gene3D" id="1.10.510.10">
    <property type="entry name" value="Transferase(Phosphotransferase) domain 1"/>
    <property type="match status" value="1"/>
</dbReference>
<dbReference type="InterPro" id="IPR000719">
    <property type="entry name" value="Prot_kinase_dom"/>
</dbReference>
<dbReference type="GO" id="GO:0005524">
    <property type="term" value="F:ATP binding"/>
    <property type="evidence" value="ECO:0007669"/>
    <property type="project" value="UniProtKB-UniRule"/>
</dbReference>
<feature type="compositionally biased region" description="Low complexity" evidence="6">
    <location>
        <begin position="76"/>
        <end position="106"/>
    </location>
</feature>
<keyword evidence="2 4" id="KW-0547">Nucleotide-binding</keyword>
<proteinExistence type="inferred from homology"/>
<reference evidence="8" key="1">
    <citation type="submission" date="2016-10" db="EMBL/GenBank/DDBJ databases">
        <authorList>
            <person name="Benchimol M."/>
            <person name="Almeida L.G."/>
            <person name="Vasconcelos A.T."/>
            <person name="Perreira-Neves A."/>
            <person name="Rosa I.A."/>
            <person name="Tasca T."/>
            <person name="Bogo M.R."/>
            <person name="de Souza W."/>
        </authorList>
    </citation>
    <scope>NUCLEOTIDE SEQUENCE [LARGE SCALE GENOMIC DNA]</scope>
    <source>
        <strain evidence="8">K</strain>
    </source>
</reference>
<feature type="domain" description="Protein kinase" evidence="7">
    <location>
        <begin position="21"/>
        <end position="341"/>
    </location>
</feature>
<keyword evidence="5" id="KW-0723">Serine/threonine-protein kinase</keyword>
<dbReference type="Proteomes" id="UP000179807">
    <property type="component" value="Unassembled WGS sequence"/>
</dbReference>
<dbReference type="SUPFAM" id="SSF56112">
    <property type="entry name" value="Protein kinase-like (PK-like)"/>
    <property type="match status" value="1"/>
</dbReference>
<evidence type="ECO:0000259" key="7">
    <source>
        <dbReference type="PROSITE" id="PS50011"/>
    </source>
</evidence>
<dbReference type="EC" id="2.7.11.1" evidence="1"/>
<dbReference type="InterPro" id="IPR008271">
    <property type="entry name" value="Ser/Thr_kinase_AS"/>
</dbReference>
<dbReference type="InterPro" id="IPR017441">
    <property type="entry name" value="Protein_kinase_ATP_BS"/>
</dbReference>
<dbReference type="SMART" id="SM00220">
    <property type="entry name" value="S_TKc"/>
    <property type="match status" value="1"/>
</dbReference>
<comment type="similarity">
    <text evidence="5">Belongs to the protein kinase superfamily.</text>
</comment>
<sequence>MNSKIIDQFHLMLTGTTISNFHVGHKIGQGSFGEIYAIRSNIDSRLYALKVEPANTARKILDFEVMVLKTVHRPNKNPNNINTNSPSRNNPSCNSRNSPSSSPDGSLCNSPYNSPYFPSLISSGKTHTHAWYVMELLGPSLSTVTKLLPSHRLSLSTGLRVATLILRALKSFHESGFIHRDIKPENILLRRSREYPIAIIDFGLSKVYIDRKTGKLIPARSHPGFRGTAVYASPNAHMHQDLARRDDLISWYYLVIDLLNGPLPWKLFESRAEILHLKRVLQMDELGGQIVPQFSDIWKLISPLTYNDRPNYEEIEKLLLEAQAENGISMDDEDWDWHPQILQMDANDETFLEQQKQMNDFVNAQDENMNHDVNDFDYVKKRKLSHQPLLGNQSEEGCCCLLL</sequence>
<evidence type="ECO:0000256" key="3">
    <source>
        <dbReference type="ARBA" id="ARBA00022840"/>
    </source>
</evidence>
<keyword evidence="8" id="KW-0808">Transferase</keyword>
<dbReference type="PROSITE" id="PS00107">
    <property type="entry name" value="PROTEIN_KINASE_ATP"/>
    <property type="match status" value="1"/>
</dbReference>
<comment type="caution">
    <text evidence="8">The sequence shown here is derived from an EMBL/GenBank/DDBJ whole genome shotgun (WGS) entry which is preliminary data.</text>
</comment>
<gene>
    <name evidence="8" type="ORF">TRFO_29588</name>
</gene>
<accession>A0A1J4K011</accession>
<keyword evidence="8" id="KW-0418">Kinase</keyword>
<dbReference type="GeneID" id="94841568"/>
<evidence type="ECO:0000256" key="4">
    <source>
        <dbReference type="PROSITE-ProRule" id="PRU10141"/>
    </source>
</evidence>
<dbReference type="PANTHER" id="PTHR11909">
    <property type="entry name" value="CASEIN KINASE-RELATED"/>
    <property type="match status" value="1"/>
</dbReference>
<dbReference type="VEuPathDB" id="TrichDB:TRFO_29588"/>
<evidence type="ECO:0000256" key="5">
    <source>
        <dbReference type="RuleBase" id="RU000304"/>
    </source>
</evidence>